<reference evidence="8 9" key="1">
    <citation type="journal article" date="2016" name="Nat. Commun.">
        <title>Thousands of microbial genomes shed light on interconnected biogeochemical processes in an aquifer system.</title>
        <authorList>
            <person name="Anantharaman K."/>
            <person name="Brown C.T."/>
            <person name="Hug L.A."/>
            <person name="Sharon I."/>
            <person name="Castelle C.J."/>
            <person name="Probst A.J."/>
            <person name="Thomas B.C."/>
            <person name="Singh A."/>
            <person name="Wilkins M.J."/>
            <person name="Karaoz U."/>
            <person name="Brodie E.L."/>
            <person name="Williams K.H."/>
            <person name="Hubbard S.S."/>
            <person name="Banfield J.F."/>
        </authorList>
    </citation>
    <scope>NUCLEOTIDE SEQUENCE [LARGE SCALE GENOMIC DNA]</scope>
</reference>
<dbReference type="HAMAP" id="MF_01326_B">
    <property type="entry name" value="Ribosomal_uL24_B"/>
    <property type="match status" value="1"/>
</dbReference>
<evidence type="ECO:0000313" key="9">
    <source>
        <dbReference type="Proteomes" id="UP000176996"/>
    </source>
</evidence>
<gene>
    <name evidence="5" type="primary">rplX</name>
    <name evidence="8" type="ORF">A3A21_00980</name>
</gene>
<keyword evidence="5" id="KW-0694">RNA-binding</keyword>
<evidence type="ECO:0000256" key="3">
    <source>
        <dbReference type="ARBA" id="ARBA00023274"/>
    </source>
</evidence>
<dbReference type="Pfam" id="PF17136">
    <property type="entry name" value="ribosomal_L24"/>
    <property type="match status" value="1"/>
</dbReference>
<dbReference type="CDD" id="cd06089">
    <property type="entry name" value="KOW_RPL26"/>
    <property type="match status" value="1"/>
</dbReference>
<dbReference type="InterPro" id="IPR003256">
    <property type="entry name" value="Ribosomal_uL24"/>
</dbReference>
<dbReference type="InterPro" id="IPR057264">
    <property type="entry name" value="Ribosomal_uL24_C"/>
</dbReference>
<keyword evidence="5" id="KW-0699">rRNA-binding</keyword>
<dbReference type="SMART" id="SM00739">
    <property type="entry name" value="KOW"/>
    <property type="match status" value="1"/>
</dbReference>
<proteinExistence type="inferred from homology"/>
<dbReference type="GO" id="GO:1990904">
    <property type="term" value="C:ribonucleoprotein complex"/>
    <property type="evidence" value="ECO:0007669"/>
    <property type="project" value="UniProtKB-KW"/>
</dbReference>
<dbReference type="Pfam" id="PF00467">
    <property type="entry name" value="KOW"/>
    <property type="match status" value="1"/>
</dbReference>
<evidence type="ECO:0000256" key="2">
    <source>
        <dbReference type="ARBA" id="ARBA00022980"/>
    </source>
</evidence>
<feature type="domain" description="KOW" evidence="7">
    <location>
        <begin position="2"/>
        <end position="29"/>
    </location>
</feature>
<evidence type="ECO:0000313" key="8">
    <source>
        <dbReference type="EMBL" id="OGG40789.1"/>
    </source>
</evidence>
<dbReference type="PROSITE" id="PS01108">
    <property type="entry name" value="RIBOSOMAL_L24"/>
    <property type="match status" value="1"/>
</dbReference>
<dbReference type="EMBL" id="MFKK01000018">
    <property type="protein sequence ID" value="OGG40789.1"/>
    <property type="molecule type" value="Genomic_DNA"/>
</dbReference>
<dbReference type="InterPro" id="IPR014722">
    <property type="entry name" value="Rib_uL2_dom2"/>
</dbReference>
<comment type="similarity">
    <text evidence="1 5 6">Belongs to the universal ribosomal protein uL24 family.</text>
</comment>
<dbReference type="Proteomes" id="UP000176996">
    <property type="component" value="Unassembled WGS sequence"/>
</dbReference>
<dbReference type="InterPro" id="IPR005824">
    <property type="entry name" value="KOW"/>
</dbReference>
<dbReference type="InterPro" id="IPR041988">
    <property type="entry name" value="Ribosomal_uL24_KOW"/>
</dbReference>
<accession>A0A1F6BV44</accession>
<evidence type="ECO:0000256" key="6">
    <source>
        <dbReference type="RuleBase" id="RU003477"/>
    </source>
</evidence>
<dbReference type="GO" id="GO:0005840">
    <property type="term" value="C:ribosome"/>
    <property type="evidence" value="ECO:0007669"/>
    <property type="project" value="UniProtKB-KW"/>
</dbReference>
<dbReference type="Gene3D" id="2.30.30.30">
    <property type="match status" value="1"/>
</dbReference>
<dbReference type="PANTHER" id="PTHR12903">
    <property type="entry name" value="MITOCHONDRIAL RIBOSOMAL PROTEIN L24"/>
    <property type="match status" value="1"/>
</dbReference>
<keyword evidence="2 5" id="KW-0689">Ribosomal protein</keyword>
<dbReference type="GO" id="GO:0006412">
    <property type="term" value="P:translation"/>
    <property type="evidence" value="ECO:0007669"/>
    <property type="project" value="UniProtKB-UniRule"/>
</dbReference>
<sequence>MRIKKGDVVKIITGKNRGKTGKVVGVHKEGTVSVEGMNLYKKHLRPKKEGEKGQIVELSRPVKISNIMLVCSGCKKQTRVGHKEEKGKKVRICKKCKAIIRHVP</sequence>
<evidence type="ECO:0000259" key="7">
    <source>
        <dbReference type="SMART" id="SM00739"/>
    </source>
</evidence>
<dbReference type="InterPro" id="IPR008991">
    <property type="entry name" value="Translation_prot_SH3-like_sf"/>
</dbReference>
<dbReference type="GO" id="GO:0003735">
    <property type="term" value="F:structural constituent of ribosome"/>
    <property type="evidence" value="ECO:0007669"/>
    <property type="project" value="InterPro"/>
</dbReference>
<comment type="function">
    <text evidence="5">One of the proteins that surrounds the polypeptide exit tunnel on the outside of the subunit.</text>
</comment>
<organism evidence="8 9">
    <name type="scientific">Candidatus Jorgensenbacteria bacterium RIFCSPLOWO2_01_FULL_45_25b</name>
    <dbReference type="NCBI Taxonomy" id="1798471"/>
    <lineage>
        <taxon>Bacteria</taxon>
        <taxon>Candidatus Joergenseniibacteriota</taxon>
    </lineage>
</organism>
<name>A0A1F6BV44_9BACT</name>
<dbReference type="SUPFAM" id="SSF50104">
    <property type="entry name" value="Translation proteins SH3-like domain"/>
    <property type="match status" value="1"/>
</dbReference>
<comment type="function">
    <text evidence="5">One of two assembly initiator proteins, it binds directly to the 5'-end of the 23S rRNA, where it nucleates assembly of the 50S subunit.</text>
</comment>
<protein>
    <recommendedName>
        <fullName evidence="4 5">Large ribosomal subunit protein uL24</fullName>
    </recommendedName>
</protein>
<keyword evidence="3 5" id="KW-0687">Ribonucleoprotein</keyword>
<dbReference type="GO" id="GO:0019843">
    <property type="term" value="F:rRNA binding"/>
    <property type="evidence" value="ECO:0007669"/>
    <property type="project" value="UniProtKB-UniRule"/>
</dbReference>
<comment type="subunit">
    <text evidence="5">Part of the 50S ribosomal subunit.</text>
</comment>
<evidence type="ECO:0000256" key="1">
    <source>
        <dbReference type="ARBA" id="ARBA00010618"/>
    </source>
</evidence>
<evidence type="ECO:0000256" key="5">
    <source>
        <dbReference type="HAMAP-Rule" id="MF_01326"/>
    </source>
</evidence>
<comment type="caution">
    <text evidence="8">The sequence shown here is derived from an EMBL/GenBank/DDBJ whole genome shotgun (WGS) entry which is preliminary data.</text>
</comment>
<dbReference type="InterPro" id="IPR005825">
    <property type="entry name" value="Ribosomal_uL24_CS"/>
</dbReference>
<dbReference type="STRING" id="1798471.A3A21_00980"/>
<dbReference type="AlphaFoldDB" id="A0A1F6BV44"/>
<dbReference type="NCBIfam" id="TIGR01079">
    <property type="entry name" value="rplX_bact"/>
    <property type="match status" value="1"/>
</dbReference>
<evidence type="ECO:0000256" key="4">
    <source>
        <dbReference type="ARBA" id="ARBA00035206"/>
    </source>
</evidence>